<organism evidence="4 5">
    <name type="scientific">Dictyocaulus viviparus</name>
    <name type="common">Bovine lungworm</name>
    <dbReference type="NCBI Taxonomy" id="29172"/>
    <lineage>
        <taxon>Eukaryota</taxon>
        <taxon>Metazoa</taxon>
        <taxon>Ecdysozoa</taxon>
        <taxon>Nematoda</taxon>
        <taxon>Chromadorea</taxon>
        <taxon>Rhabditida</taxon>
        <taxon>Rhabditina</taxon>
        <taxon>Rhabditomorpha</taxon>
        <taxon>Strongyloidea</taxon>
        <taxon>Metastrongylidae</taxon>
        <taxon>Dictyocaulus</taxon>
    </lineage>
</organism>
<dbReference type="EMBL" id="KN716267">
    <property type="protein sequence ID" value="KJH48462.1"/>
    <property type="molecule type" value="Genomic_DNA"/>
</dbReference>
<feature type="compositionally biased region" description="Basic residues" evidence="2">
    <location>
        <begin position="177"/>
        <end position="187"/>
    </location>
</feature>
<feature type="compositionally biased region" description="Polar residues" evidence="2">
    <location>
        <begin position="29"/>
        <end position="39"/>
    </location>
</feature>
<evidence type="ECO:0000259" key="3">
    <source>
        <dbReference type="Pfam" id="PF09607"/>
    </source>
</evidence>
<dbReference type="Gene3D" id="1.10.10.10">
    <property type="entry name" value="Winged helix-like DNA-binding domain superfamily/Winged helix DNA-binding domain"/>
    <property type="match status" value="1"/>
</dbReference>
<name>A0A0D8XXB3_DICVI</name>
<feature type="region of interest" description="Disordered" evidence="2">
    <location>
        <begin position="135"/>
        <end position="187"/>
    </location>
</feature>
<dbReference type="SUPFAM" id="SSF46689">
    <property type="entry name" value="Homeodomain-like"/>
    <property type="match status" value="1"/>
</dbReference>
<feature type="domain" description="Brinker DNA-binding" evidence="3">
    <location>
        <begin position="45"/>
        <end position="87"/>
    </location>
</feature>
<proteinExistence type="predicted"/>
<dbReference type="OrthoDB" id="6502958at2759"/>
<dbReference type="GO" id="GO:0005634">
    <property type="term" value="C:nucleus"/>
    <property type="evidence" value="ECO:0007669"/>
    <property type="project" value="UniProtKB-SubCell"/>
</dbReference>
<dbReference type="InterPro" id="IPR018586">
    <property type="entry name" value="Brinker_DNA-bd"/>
</dbReference>
<dbReference type="Pfam" id="PF09607">
    <property type="entry name" value="BrkDBD"/>
    <property type="match status" value="1"/>
</dbReference>
<evidence type="ECO:0000256" key="2">
    <source>
        <dbReference type="SAM" id="MobiDB-lite"/>
    </source>
</evidence>
<feature type="region of interest" description="Disordered" evidence="2">
    <location>
        <begin position="1"/>
        <end position="39"/>
    </location>
</feature>
<accession>A0A0D8XXB3</accession>
<evidence type="ECO:0000313" key="4">
    <source>
        <dbReference type="EMBL" id="KJH48462.1"/>
    </source>
</evidence>
<evidence type="ECO:0000313" key="5">
    <source>
        <dbReference type="Proteomes" id="UP000053766"/>
    </source>
</evidence>
<gene>
    <name evidence="4" type="ORF">DICVIV_05446</name>
</gene>
<evidence type="ECO:0000256" key="1">
    <source>
        <dbReference type="ARBA" id="ARBA00004123"/>
    </source>
</evidence>
<dbReference type="Proteomes" id="UP000053766">
    <property type="component" value="Unassembled WGS sequence"/>
</dbReference>
<feature type="compositionally biased region" description="Low complexity" evidence="2">
    <location>
        <begin position="148"/>
        <end position="176"/>
    </location>
</feature>
<comment type="subcellular location">
    <subcellularLocation>
        <location evidence="1">Nucleus</location>
    </subcellularLocation>
</comment>
<protein>
    <recommendedName>
        <fullName evidence="3">Brinker DNA-binding domain-containing protein</fullName>
    </recommendedName>
</protein>
<reference evidence="5" key="2">
    <citation type="journal article" date="2016" name="Sci. Rep.">
        <title>Dictyocaulus viviparus genome, variome and transcriptome elucidate lungworm biology and support future intervention.</title>
        <authorList>
            <person name="McNulty S.N."/>
            <person name="Strube C."/>
            <person name="Rosa B.A."/>
            <person name="Martin J.C."/>
            <person name="Tyagi R."/>
            <person name="Choi Y.J."/>
            <person name="Wang Q."/>
            <person name="Hallsworth Pepin K."/>
            <person name="Zhang X."/>
            <person name="Ozersky P."/>
            <person name="Wilson R.K."/>
            <person name="Sternberg P.W."/>
            <person name="Gasser R.B."/>
            <person name="Mitreva M."/>
        </authorList>
    </citation>
    <scope>NUCLEOTIDE SEQUENCE [LARGE SCALE GENOMIC DNA]</scope>
    <source>
        <strain evidence="5">HannoverDv2000</strain>
    </source>
</reference>
<keyword evidence="5" id="KW-1185">Reference proteome</keyword>
<dbReference type="AlphaFoldDB" id="A0A0D8XXB3"/>
<feature type="compositionally biased region" description="Polar residues" evidence="2">
    <location>
        <begin position="136"/>
        <end position="147"/>
    </location>
</feature>
<sequence length="216" mass="24128">MVHVQETQVMAGGATRNARKTRKRKNSEDSTSAAPSRTLKQYSVDEKLEIIEFAKGNGNRAAGREYNVAESSIREWRKNEEKLRAANSVESERNRLPNHQYGSAVEQIMTNTNETKIDYMTDADFVQVSLSSSLSNVRSGKTDGMTTSVRQESTSNESSSSSSHSNSPVLNLVSSSSRRKAKTPRKIQLQKRHYQYLEDKIGTNGIYAVSVEALFK</sequence>
<dbReference type="InterPro" id="IPR036388">
    <property type="entry name" value="WH-like_DNA-bd_sf"/>
</dbReference>
<reference evidence="4 5" key="1">
    <citation type="submission" date="2013-11" db="EMBL/GenBank/DDBJ databases">
        <title>Draft genome of the bovine lungworm Dictyocaulus viviparus.</title>
        <authorList>
            <person name="Mitreva M."/>
        </authorList>
    </citation>
    <scope>NUCLEOTIDE SEQUENCE [LARGE SCALE GENOMIC DNA]</scope>
    <source>
        <strain evidence="4 5">HannoverDv2000</strain>
    </source>
</reference>
<dbReference type="InterPro" id="IPR009057">
    <property type="entry name" value="Homeodomain-like_sf"/>
</dbReference>